<keyword evidence="8" id="KW-1185">Reference proteome</keyword>
<protein>
    <recommendedName>
        <fullName evidence="6">PDZ domain-containing protein</fullName>
    </recommendedName>
</protein>
<dbReference type="InterPro" id="IPR001478">
    <property type="entry name" value="PDZ"/>
</dbReference>
<dbReference type="PATRIC" id="fig|1172190.3.peg.632"/>
<dbReference type="eggNOG" id="COG0793">
    <property type="taxonomic scope" value="Bacteria"/>
</dbReference>
<comment type="caution">
    <text evidence="7">The sequence shown here is derived from an EMBL/GenBank/DDBJ whole genome shotgun (WGS) entry which is preliminary data.</text>
</comment>
<dbReference type="Pfam" id="PF13180">
    <property type="entry name" value="PDZ_2"/>
    <property type="match status" value="1"/>
</dbReference>
<evidence type="ECO:0000313" key="7">
    <source>
        <dbReference type="EMBL" id="EQB40052.1"/>
    </source>
</evidence>
<dbReference type="PROSITE" id="PS50106">
    <property type="entry name" value="PDZ"/>
    <property type="match status" value="1"/>
</dbReference>
<dbReference type="SUPFAM" id="SSF50156">
    <property type="entry name" value="PDZ domain-like"/>
    <property type="match status" value="1"/>
</dbReference>
<dbReference type="GO" id="GO:0007165">
    <property type="term" value="P:signal transduction"/>
    <property type="evidence" value="ECO:0007669"/>
    <property type="project" value="TreeGrafter"/>
</dbReference>
<dbReference type="InterPro" id="IPR005151">
    <property type="entry name" value="Tail-specific_protease"/>
</dbReference>
<dbReference type="Gene3D" id="3.30.750.44">
    <property type="match status" value="1"/>
</dbReference>
<dbReference type="Proteomes" id="UP000015520">
    <property type="component" value="Unassembled WGS sequence"/>
</dbReference>
<evidence type="ECO:0000259" key="6">
    <source>
        <dbReference type="PROSITE" id="PS50106"/>
    </source>
</evidence>
<keyword evidence="3 5" id="KW-0378">Hydrolase</keyword>
<dbReference type="Gene3D" id="2.30.42.10">
    <property type="match status" value="1"/>
</dbReference>
<dbReference type="SUPFAM" id="SSF52096">
    <property type="entry name" value="ClpP/crotonase"/>
    <property type="match status" value="1"/>
</dbReference>
<keyword evidence="4 5" id="KW-0720">Serine protease</keyword>
<dbReference type="OrthoDB" id="9812068at2"/>
<dbReference type="GO" id="GO:0004175">
    <property type="term" value="F:endopeptidase activity"/>
    <property type="evidence" value="ECO:0007669"/>
    <property type="project" value="TreeGrafter"/>
</dbReference>
<dbReference type="RefSeq" id="WP_021286925.1">
    <property type="nucleotide sequence ID" value="NZ_AUPZ01000004.1"/>
</dbReference>
<dbReference type="SMART" id="SM00228">
    <property type="entry name" value="PDZ"/>
    <property type="match status" value="1"/>
</dbReference>
<sequence length="433" mass="48741">MRVVFLVFILFASLVASDAKIKYEKVLFNIEKHYFKPFSKDELISKSIDGLLKNTPYLIKSEKQKIKQKLYSLKSEDKKLELLVEYLIKKELSKGEIYEMLISSCMDSLDAHSRYLDKEQMQELRIKTEGIFVGFGISLSKVENSLVVVKVLKNSPASKTGIKVSDIVLKIDGVDCEKISLDKAIELLRKDVGEFVNLSIKRDDIYINFELKRETIKIETLEFERLKNKILYFKISSFDANIAEKISSKIKEYQNSSKAIILDLRGNPGGLVSQAVEVADMFLNRGNIITQIGRVESDKKYFDASKQKTLTELPLAVLVDSNTASSAEILSGALQVHHRATLFGEKTFGKGSVESLYSISKDESLSLTVAHYFLADSSTIEGVGILPDYEVNTQIIDGRDKCLASAEEFLNNKESFTKKHSSQTSGVCTKEEK</sequence>
<dbReference type="InterPro" id="IPR029045">
    <property type="entry name" value="ClpP/crotonase-like_dom_sf"/>
</dbReference>
<feature type="domain" description="PDZ" evidence="6">
    <location>
        <begin position="121"/>
        <end position="190"/>
    </location>
</feature>
<evidence type="ECO:0000256" key="4">
    <source>
        <dbReference type="ARBA" id="ARBA00022825"/>
    </source>
</evidence>
<comment type="similarity">
    <text evidence="1 5">Belongs to the peptidase S41A family.</text>
</comment>
<dbReference type="GO" id="GO:0030288">
    <property type="term" value="C:outer membrane-bounded periplasmic space"/>
    <property type="evidence" value="ECO:0007669"/>
    <property type="project" value="TreeGrafter"/>
</dbReference>
<dbReference type="GO" id="GO:0008236">
    <property type="term" value="F:serine-type peptidase activity"/>
    <property type="evidence" value="ECO:0007669"/>
    <property type="project" value="UniProtKB-KW"/>
</dbReference>
<dbReference type="PANTHER" id="PTHR32060">
    <property type="entry name" value="TAIL-SPECIFIC PROTEASE"/>
    <property type="match status" value="1"/>
</dbReference>
<dbReference type="GO" id="GO:0006508">
    <property type="term" value="P:proteolysis"/>
    <property type="evidence" value="ECO:0007669"/>
    <property type="project" value="UniProtKB-KW"/>
</dbReference>
<reference evidence="7 8" key="1">
    <citation type="submission" date="2013-07" db="EMBL/GenBank/DDBJ databases">
        <title>Sulfurimonas hongkongensis AST-10 Genome Sequencing.</title>
        <authorList>
            <person name="Cai L."/>
            <person name="Zhang T."/>
        </authorList>
    </citation>
    <scope>NUCLEOTIDE SEQUENCE [LARGE SCALE GENOMIC DNA]</scope>
    <source>
        <strain evidence="7 8">AST-10</strain>
    </source>
</reference>
<evidence type="ECO:0000256" key="5">
    <source>
        <dbReference type="RuleBase" id="RU004404"/>
    </source>
</evidence>
<dbReference type="CDD" id="cd07560">
    <property type="entry name" value="Peptidase_S41_CPP"/>
    <property type="match status" value="1"/>
</dbReference>
<keyword evidence="2 5" id="KW-0645">Protease</keyword>
<name>T0JST8_9BACT</name>
<dbReference type="SMART" id="SM00245">
    <property type="entry name" value="TSPc"/>
    <property type="match status" value="1"/>
</dbReference>
<evidence type="ECO:0000256" key="2">
    <source>
        <dbReference type="ARBA" id="ARBA00022670"/>
    </source>
</evidence>
<dbReference type="InterPro" id="IPR004447">
    <property type="entry name" value="Peptidase_S41A"/>
</dbReference>
<dbReference type="InterPro" id="IPR036034">
    <property type="entry name" value="PDZ_sf"/>
</dbReference>
<dbReference type="AlphaFoldDB" id="T0JST8"/>
<gene>
    <name evidence="7" type="ORF">M947_03255</name>
</gene>
<dbReference type="EMBL" id="AUPZ01000004">
    <property type="protein sequence ID" value="EQB40052.1"/>
    <property type="molecule type" value="Genomic_DNA"/>
</dbReference>
<dbReference type="Gene3D" id="3.90.226.10">
    <property type="entry name" value="2-enoyl-CoA Hydratase, Chain A, domain 1"/>
    <property type="match status" value="1"/>
</dbReference>
<evidence type="ECO:0000256" key="1">
    <source>
        <dbReference type="ARBA" id="ARBA00009179"/>
    </source>
</evidence>
<evidence type="ECO:0000256" key="3">
    <source>
        <dbReference type="ARBA" id="ARBA00022801"/>
    </source>
</evidence>
<dbReference type="CDD" id="cd06782">
    <property type="entry name" value="cpPDZ_CPP-like"/>
    <property type="match status" value="1"/>
</dbReference>
<proteinExistence type="inferred from homology"/>
<dbReference type="Pfam" id="PF03572">
    <property type="entry name" value="Peptidase_S41"/>
    <property type="match status" value="1"/>
</dbReference>
<organism evidence="7 8">
    <name type="scientific">Sulfurimonas hongkongensis</name>
    <dbReference type="NCBI Taxonomy" id="1172190"/>
    <lineage>
        <taxon>Bacteria</taxon>
        <taxon>Pseudomonadati</taxon>
        <taxon>Campylobacterota</taxon>
        <taxon>Epsilonproteobacteria</taxon>
        <taxon>Campylobacterales</taxon>
        <taxon>Sulfurimonadaceae</taxon>
        <taxon>Sulfurimonas</taxon>
    </lineage>
</organism>
<accession>T0JST8</accession>
<dbReference type="PANTHER" id="PTHR32060:SF22">
    <property type="entry name" value="CARBOXYL-TERMINAL-PROCESSING PEPTIDASE 3, CHLOROPLASTIC"/>
    <property type="match status" value="1"/>
</dbReference>
<dbReference type="NCBIfam" id="TIGR00225">
    <property type="entry name" value="prc"/>
    <property type="match status" value="1"/>
</dbReference>
<evidence type="ECO:0000313" key="8">
    <source>
        <dbReference type="Proteomes" id="UP000015520"/>
    </source>
</evidence>
<dbReference type="STRING" id="1172190.M947_03255"/>